<dbReference type="GO" id="GO:0034599">
    <property type="term" value="P:cellular response to oxidative stress"/>
    <property type="evidence" value="ECO:0007669"/>
    <property type="project" value="TreeGrafter"/>
</dbReference>
<dbReference type="GO" id="GO:0005737">
    <property type="term" value="C:cytoplasm"/>
    <property type="evidence" value="ECO:0007669"/>
    <property type="project" value="TreeGrafter"/>
</dbReference>
<comment type="similarity">
    <text evidence="9">Belongs to the peroxiredoxin family. BCP/PrxQ subfamily.</text>
</comment>
<evidence type="ECO:0000256" key="2">
    <source>
        <dbReference type="ARBA" id="ARBA00013017"/>
    </source>
</evidence>
<dbReference type="PROSITE" id="PS51352">
    <property type="entry name" value="THIOREDOXIN_2"/>
    <property type="match status" value="1"/>
</dbReference>
<dbReference type="AlphaFoldDB" id="A0A0X3BHP9"/>
<accession>A0A0X3BHP9</accession>
<dbReference type="EMBL" id="JABMJE010000297">
    <property type="protein sequence ID" value="NQS79334.1"/>
    <property type="molecule type" value="Genomic_DNA"/>
</dbReference>
<dbReference type="PANTHER" id="PTHR42801:SF4">
    <property type="entry name" value="AHPC_TSA FAMILY PROTEIN"/>
    <property type="match status" value="1"/>
</dbReference>
<dbReference type="Proteomes" id="UP000069850">
    <property type="component" value="Chromosome 1"/>
</dbReference>
<keyword evidence="7" id="KW-0676">Redox-active center</keyword>
<evidence type="ECO:0000256" key="8">
    <source>
        <dbReference type="ARBA" id="ARBA00032824"/>
    </source>
</evidence>
<dbReference type="PANTHER" id="PTHR42801">
    <property type="entry name" value="THIOREDOXIN-DEPENDENT PEROXIDE REDUCTASE"/>
    <property type="match status" value="1"/>
</dbReference>
<dbReference type="GeneID" id="13353932"/>
<dbReference type="InterPro" id="IPR024706">
    <property type="entry name" value="Peroxiredoxin_AhpC-typ"/>
</dbReference>
<evidence type="ECO:0000313" key="13">
    <source>
        <dbReference type="EMBL" id="CVK31686.1"/>
    </source>
</evidence>
<dbReference type="RefSeq" id="WP_048104991.1">
    <property type="nucleotide sequence ID" value="NZ_LT158599.1"/>
</dbReference>
<keyword evidence="6" id="KW-1015">Disulfide bond</keyword>
<dbReference type="Gene3D" id="3.40.30.10">
    <property type="entry name" value="Glutaredoxin"/>
    <property type="match status" value="1"/>
</dbReference>
<proteinExistence type="inferred from homology"/>
<evidence type="ECO:0000256" key="10">
    <source>
        <dbReference type="ARBA" id="ARBA00049091"/>
    </source>
</evidence>
<evidence type="ECO:0000256" key="4">
    <source>
        <dbReference type="ARBA" id="ARBA00022862"/>
    </source>
</evidence>
<comment type="subunit">
    <text evidence="1">Monomer.</text>
</comment>
<evidence type="ECO:0000256" key="6">
    <source>
        <dbReference type="ARBA" id="ARBA00023157"/>
    </source>
</evidence>
<dbReference type="SUPFAM" id="SSF52833">
    <property type="entry name" value="Thioredoxin-like"/>
    <property type="match status" value="1"/>
</dbReference>
<name>A0A0X3BHP9_9EURY</name>
<dbReference type="EMBL" id="LT158599">
    <property type="protein sequence ID" value="CVK31686.1"/>
    <property type="molecule type" value="Genomic_DNA"/>
</dbReference>
<dbReference type="PIRSF" id="PIRSF000239">
    <property type="entry name" value="AHPC"/>
    <property type="match status" value="1"/>
</dbReference>
<evidence type="ECO:0000313" key="15">
    <source>
        <dbReference type="Proteomes" id="UP000069850"/>
    </source>
</evidence>
<dbReference type="InterPro" id="IPR013766">
    <property type="entry name" value="Thioredoxin_domain"/>
</dbReference>
<keyword evidence="3 13" id="KW-0575">Peroxidase</keyword>
<dbReference type="Proteomes" id="UP000737555">
    <property type="component" value="Unassembled WGS sequence"/>
</dbReference>
<evidence type="ECO:0000313" key="14">
    <source>
        <dbReference type="EMBL" id="NQS79334.1"/>
    </source>
</evidence>
<dbReference type="InterPro" id="IPR036249">
    <property type="entry name" value="Thioredoxin-like_sf"/>
</dbReference>
<dbReference type="CDD" id="cd03017">
    <property type="entry name" value="PRX_BCP"/>
    <property type="match status" value="1"/>
</dbReference>
<reference evidence="14" key="2">
    <citation type="submission" date="2020-05" db="EMBL/GenBank/DDBJ databases">
        <title>The first insight into the ecology of ammonia-tolerant syntrophic propionate oxidizing bacteria.</title>
        <authorList>
            <person name="Singh A."/>
            <person name="Schnurer A."/>
            <person name="Westerholm M."/>
        </authorList>
    </citation>
    <scope>NUCLEOTIDE SEQUENCE</scope>
    <source>
        <strain evidence="14">MAG54</strain>
    </source>
</reference>
<dbReference type="GO" id="GO:0045454">
    <property type="term" value="P:cell redox homeostasis"/>
    <property type="evidence" value="ECO:0007669"/>
    <property type="project" value="TreeGrafter"/>
</dbReference>
<keyword evidence="4" id="KW-0049">Antioxidant</keyword>
<evidence type="ECO:0000259" key="12">
    <source>
        <dbReference type="PROSITE" id="PS51352"/>
    </source>
</evidence>
<evidence type="ECO:0000256" key="9">
    <source>
        <dbReference type="ARBA" id="ARBA00038489"/>
    </source>
</evidence>
<evidence type="ECO:0000256" key="1">
    <source>
        <dbReference type="ARBA" id="ARBA00011245"/>
    </source>
</evidence>
<feature type="domain" description="Thioredoxin" evidence="12">
    <location>
        <begin position="4"/>
        <end position="157"/>
    </location>
</feature>
<evidence type="ECO:0000256" key="11">
    <source>
        <dbReference type="PIRSR" id="PIRSR000239-1"/>
    </source>
</evidence>
<comment type="catalytic activity">
    <reaction evidence="10">
        <text>a hydroperoxide + [thioredoxin]-dithiol = an alcohol + [thioredoxin]-disulfide + H2O</text>
        <dbReference type="Rhea" id="RHEA:62620"/>
        <dbReference type="Rhea" id="RHEA-COMP:10698"/>
        <dbReference type="Rhea" id="RHEA-COMP:10700"/>
        <dbReference type="ChEBI" id="CHEBI:15377"/>
        <dbReference type="ChEBI" id="CHEBI:29950"/>
        <dbReference type="ChEBI" id="CHEBI:30879"/>
        <dbReference type="ChEBI" id="CHEBI:35924"/>
        <dbReference type="ChEBI" id="CHEBI:50058"/>
        <dbReference type="EC" id="1.11.1.24"/>
    </reaction>
</comment>
<evidence type="ECO:0000256" key="5">
    <source>
        <dbReference type="ARBA" id="ARBA00023002"/>
    </source>
</evidence>
<gene>
    <name evidence="13" type="primary">ygaF</name>
    <name evidence="14" type="synonym">bcp</name>
    <name evidence="14" type="ORF">HQQ74_11690</name>
    <name evidence="13" type="ORF">MMAB1_0469</name>
</gene>
<dbReference type="Pfam" id="PF00578">
    <property type="entry name" value="AhpC-TSA"/>
    <property type="match status" value="1"/>
</dbReference>
<dbReference type="EC" id="1.11.1.24" evidence="2"/>
<evidence type="ECO:0000256" key="7">
    <source>
        <dbReference type="ARBA" id="ARBA00023284"/>
    </source>
</evidence>
<protein>
    <recommendedName>
        <fullName evidence="2">thioredoxin-dependent peroxiredoxin</fullName>
        <ecNumber evidence="2">1.11.1.24</ecNumber>
    </recommendedName>
    <alternativeName>
        <fullName evidence="8">Thioredoxin peroxidase</fullName>
    </alternativeName>
</protein>
<dbReference type="InterPro" id="IPR050924">
    <property type="entry name" value="Peroxiredoxin_BCP/PrxQ"/>
</dbReference>
<dbReference type="KEGG" id="mema:MMAB1_0469"/>
<organism evidence="13 15">
    <name type="scientific">Methanoculleus bourgensis</name>
    <dbReference type="NCBI Taxonomy" id="83986"/>
    <lineage>
        <taxon>Archaea</taxon>
        <taxon>Methanobacteriati</taxon>
        <taxon>Methanobacteriota</taxon>
        <taxon>Stenosarchaea group</taxon>
        <taxon>Methanomicrobia</taxon>
        <taxon>Methanomicrobiales</taxon>
        <taxon>Methanomicrobiaceae</taxon>
        <taxon>Methanoculleus</taxon>
    </lineage>
</organism>
<reference evidence="13 15" key="1">
    <citation type="submission" date="2016-01" db="EMBL/GenBank/DDBJ databases">
        <authorList>
            <person name="Manzoor S."/>
        </authorList>
    </citation>
    <scope>NUCLEOTIDE SEQUENCE [LARGE SCALE GENOMIC DNA]</scope>
    <source>
        <strain evidence="13">Methanoculleus sp MAB1</strain>
    </source>
</reference>
<evidence type="ECO:0000256" key="3">
    <source>
        <dbReference type="ARBA" id="ARBA00022559"/>
    </source>
</evidence>
<dbReference type="FunFam" id="3.40.30.10:FF:000007">
    <property type="entry name" value="Thioredoxin-dependent thiol peroxidase"/>
    <property type="match status" value="1"/>
</dbReference>
<dbReference type="NCBIfam" id="NF006960">
    <property type="entry name" value="PRK09437.1"/>
    <property type="match status" value="1"/>
</dbReference>
<feature type="active site" description="Cysteine sulfenic acid (-SOH) intermediate; for peroxidase activity" evidence="11">
    <location>
        <position position="46"/>
    </location>
</feature>
<dbReference type="GeneID" id="27136535"/>
<keyword evidence="5 13" id="KW-0560">Oxidoreductase</keyword>
<sequence length="161" mass="18089">MSELQEGMPAPDFCLPDADERTVCLAELRGAYVVVYFYPKDNSSGCTLQARSFSDEMEAFSRQNTRVFGISPDSVRSHKRFTEKHGLTVRLLSDPDHAVIEAYGAWVPKKMYGREYMGVERSTFIIDPEGRVAAVWRKVKVKEHVAVVMARLEELRAGGAA</sequence>
<dbReference type="InterPro" id="IPR000866">
    <property type="entry name" value="AhpC/TSA"/>
</dbReference>
<dbReference type="GO" id="GO:0008379">
    <property type="term" value="F:thioredoxin peroxidase activity"/>
    <property type="evidence" value="ECO:0007669"/>
    <property type="project" value="TreeGrafter"/>
</dbReference>
<dbReference type="OrthoDB" id="145578at2157"/>